<name>A0ABS3GV56_9ENTE</name>
<keyword evidence="1" id="KW-0472">Membrane</keyword>
<feature type="domain" description="WxL Interacting Protein host binding" evidence="4">
    <location>
        <begin position="168"/>
        <end position="302"/>
    </location>
</feature>
<keyword evidence="2" id="KW-0732">Signal</keyword>
<organism evidence="5 6">
    <name type="scientific">Candidatus Enterococcus ikei</name>
    <dbReference type="NCBI Taxonomy" id="2815326"/>
    <lineage>
        <taxon>Bacteria</taxon>
        <taxon>Bacillati</taxon>
        <taxon>Bacillota</taxon>
        <taxon>Bacilli</taxon>
        <taxon>Lactobacillales</taxon>
        <taxon>Enterococcaceae</taxon>
        <taxon>Enterococcus</taxon>
    </lineage>
</organism>
<keyword evidence="1" id="KW-0812">Transmembrane</keyword>
<dbReference type="Proteomes" id="UP000664632">
    <property type="component" value="Unassembled WGS sequence"/>
</dbReference>
<dbReference type="EMBL" id="JAFLWD010000006">
    <property type="protein sequence ID" value="MBO0439136.1"/>
    <property type="molecule type" value="Genomic_DNA"/>
</dbReference>
<feature type="domain" description="WxL Interacting Protein peptidoglycan binding" evidence="3">
    <location>
        <begin position="35"/>
        <end position="153"/>
    </location>
</feature>
<proteinExistence type="predicted"/>
<dbReference type="Pfam" id="PF06030">
    <property type="entry name" value="WxLIP_PGBD"/>
    <property type="match status" value="1"/>
</dbReference>
<evidence type="ECO:0000259" key="4">
    <source>
        <dbReference type="Pfam" id="PF11797"/>
    </source>
</evidence>
<dbReference type="RefSeq" id="WP_207111244.1">
    <property type="nucleotide sequence ID" value="NZ_JAFLWD010000006.1"/>
</dbReference>
<keyword evidence="6" id="KW-1185">Reference proteome</keyword>
<sequence>MKKVLVVIVSFVLIVINQSVTSFAEENSVNGFQDFTYEIVMPTNQINRDVGYYDLLVKPGQKQNIQLKIHNVTAKDIIIAIRRNSAKTNSAGVIEYGPNKIEKDSSLKVDFADIVKGPEKVVVPSASTKTVDFLIEVPSTTFEGYIAGGIQLQKIEEDHDVTNEDKDGIVNEFAYLIGMLISETETKNIKPKMKLNKVYPGIQDGKATLFVNFSNSQPVYGEDLSVHVKVRNRNKTKKLFEIFNKDMRIAPNSMIDFPVPIDDKRMKAGEYTAFITVKTKGKETWSWVEDFMISNQEANGVNGQVIETRDHSNISLFLMIIALLVVLIIKIIKRKNKKSKSIRSELK</sequence>
<gene>
    <name evidence="5" type="ORF">JZO69_02030</name>
</gene>
<protein>
    <submittedName>
        <fullName evidence="5">DUF916 and DUF3324 domain-containing protein</fullName>
    </submittedName>
</protein>
<evidence type="ECO:0000313" key="5">
    <source>
        <dbReference type="EMBL" id="MBO0439136.1"/>
    </source>
</evidence>
<dbReference type="InterPro" id="IPR021759">
    <property type="entry name" value="WxLIP_HBD"/>
</dbReference>
<reference evidence="5 6" key="1">
    <citation type="submission" date="2021-03" db="EMBL/GenBank/DDBJ databases">
        <title>Enterococcal diversity collection.</title>
        <authorList>
            <person name="Gilmore M.S."/>
            <person name="Schwartzman J."/>
            <person name="Van Tyne D."/>
            <person name="Martin M."/>
            <person name="Earl A.M."/>
            <person name="Manson A.L."/>
            <person name="Straub T."/>
            <person name="Salamzade R."/>
            <person name="Saavedra J."/>
            <person name="Lebreton F."/>
            <person name="Prichula J."/>
            <person name="Schaufler K."/>
            <person name="Gaca A."/>
            <person name="Sgardioli B."/>
            <person name="Wagenaar J."/>
            <person name="Strong T."/>
        </authorList>
    </citation>
    <scope>NUCLEOTIDE SEQUENCE [LARGE SCALE GENOMIC DNA]</scope>
    <source>
        <strain evidence="5 6">DIV0869a</strain>
    </source>
</reference>
<evidence type="ECO:0000256" key="2">
    <source>
        <dbReference type="SAM" id="SignalP"/>
    </source>
</evidence>
<feature type="chain" id="PRO_5047447435" evidence="2">
    <location>
        <begin position="25"/>
        <end position="347"/>
    </location>
</feature>
<comment type="caution">
    <text evidence="5">The sequence shown here is derived from an EMBL/GenBank/DDBJ whole genome shotgun (WGS) entry which is preliminary data.</text>
</comment>
<evidence type="ECO:0000259" key="3">
    <source>
        <dbReference type="Pfam" id="PF06030"/>
    </source>
</evidence>
<evidence type="ECO:0000256" key="1">
    <source>
        <dbReference type="SAM" id="Phobius"/>
    </source>
</evidence>
<feature type="transmembrane region" description="Helical" evidence="1">
    <location>
        <begin position="314"/>
        <end position="332"/>
    </location>
</feature>
<keyword evidence="1" id="KW-1133">Transmembrane helix</keyword>
<dbReference type="InterPro" id="IPR010317">
    <property type="entry name" value="WxLIP_PGBD"/>
</dbReference>
<feature type="signal peptide" evidence="2">
    <location>
        <begin position="1"/>
        <end position="24"/>
    </location>
</feature>
<dbReference type="Pfam" id="PF11797">
    <property type="entry name" value="WxLIP_HBD"/>
    <property type="match status" value="1"/>
</dbReference>
<accession>A0ABS3GV56</accession>
<evidence type="ECO:0000313" key="6">
    <source>
        <dbReference type="Proteomes" id="UP000664632"/>
    </source>
</evidence>